<name>A0A6P7U150_9MOLL</name>
<dbReference type="KEGG" id="osn:115228959"/>
<keyword evidence="6" id="KW-1185">Reference proteome</keyword>
<protein>
    <submittedName>
        <fullName evidence="7 8">Tectonin beta-propeller repeat-containing protein 1</fullName>
    </submittedName>
</protein>
<feature type="domain" description="Peroxin/Ferlin" evidence="4">
    <location>
        <begin position="1024"/>
        <end position="1085"/>
    </location>
</feature>
<dbReference type="SMART" id="SM00706">
    <property type="entry name" value="TECPR"/>
    <property type="match status" value="9"/>
</dbReference>
<feature type="region of interest" description="Disordered" evidence="3">
    <location>
        <begin position="675"/>
        <end position="711"/>
    </location>
</feature>
<dbReference type="GO" id="GO:0098588">
    <property type="term" value="C:bounding membrane of organelle"/>
    <property type="evidence" value="ECO:0007669"/>
    <property type="project" value="UniProtKB-ARBA"/>
</dbReference>
<evidence type="ECO:0000256" key="2">
    <source>
        <dbReference type="ARBA" id="ARBA00022737"/>
    </source>
</evidence>
<feature type="domain" description="Peroxin/Ferlin" evidence="4">
    <location>
        <begin position="68"/>
        <end position="130"/>
    </location>
</feature>
<reference evidence="7 8" key="1">
    <citation type="submission" date="2025-08" db="UniProtKB">
        <authorList>
            <consortium name="RefSeq"/>
        </authorList>
    </citation>
    <scope>IDENTIFICATION</scope>
</reference>
<gene>
    <name evidence="7 8 9" type="primary">LOC115228959</name>
</gene>
<evidence type="ECO:0000313" key="7">
    <source>
        <dbReference type="RefSeq" id="XP_029655267.1"/>
    </source>
</evidence>
<dbReference type="InterPro" id="IPR006624">
    <property type="entry name" value="Beta-propeller_rpt_TECPR"/>
</dbReference>
<evidence type="ECO:0000313" key="8">
    <source>
        <dbReference type="RefSeq" id="XP_036354994.1"/>
    </source>
</evidence>
<dbReference type="RefSeq" id="XP_029655267.1">
    <property type="nucleotide sequence ID" value="XM_029799407.2"/>
</dbReference>
<comment type="similarity">
    <text evidence="1">Belongs to the TECPR1 family.</text>
</comment>
<dbReference type="PANTHER" id="PTHR23250">
    <property type="entry name" value="DYSFERLIN-RELATED"/>
    <property type="match status" value="1"/>
</dbReference>
<dbReference type="PANTHER" id="PTHR23250:SF1">
    <property type="entry name" value="TECTONIN BETA-PROPELLER REPEAT-CONTAINING PROTEIN 1"/>
    <property type="match status" value="1"/>
</dbReference>
<dbReference type="RefSeq" id="XP_036354994.1">
    <property type="nucleotide sequence ID" value="XM_036499101.1"/>
</dbReference>
<evidence type="ECO:0000256" key="1">
    <source>
        <dbReference type="ARBA" id="ARBA00005966"/>
    </source>
</evidence>
<sequence>MLGSPLWLVSWDGNVFTLFTKAKYVQQVNKSSSEYTSHFKRISATPDCAWGLSCYHQIYVYVYPLEIPIRIQDKTYENERWTPVNGFSGKNLLPTERKNWSDESGEGYYPKDSFELPSQYWEWEGDWSVDENFRGHLTDRGGWQYAANFPSYWTQDIKWNSCVRKRKWIRFRRYTAVDCWAKIPDLTIESHKEAFIDIAVGGFELPNQPLGHLCVWAVTVDGQVFVRSGVTRDCPEGKTWDHIGTNSQSIINISIGPTARVWSVTWDGTAYVRLGVSRDSVYGTQWIEVSPPSASAKLMQVAVGKDTVWALSRDGQVWFRKGIRESDVENDLSAVTGTIWVEMVGLMSVISVGPNDQVFGIGLNSEAVYFRFGVKPDELSGKTWQPLQINLPPDRHSISDTDSISAAFLGHSSSVDNSFDITGSTPCVNLDENSAECATFYSHQMIREQLFGNDYSYPPMVGGSLPGRFTNITEQSSSESLMSRSEGSIWYEGTSCKTSIYNPSDIENLHMSTSQTTPTHHVAGGKIIAQKDSDEERTKEKEVCICKVSEQTATDDSKFKADDRFDVTLKICPVCHKVVYKKFFQSNLLDSHEECSEKTTNPTKDTSDVILNFVTDLLDEEESGTTGESSSDVSCEALETSASSGFSIPPVDYVTCNSVDPLIIEDMPLFMSEELKKKENSSNQSKPTRDQAKCSVDEISKSKNQPEQSRVPESAIIPYRRTDEEQDIFSGDSEKLTWRWVSAMSCLIDKPSSVCWLSASRRHTTGSTSSIIDDSTILLAPALRTTILQRLQTRNYKEVTLFAHMEHAVEKVSWIKKGSLYWLENPQKSKWIECNVEFEQGMDTVCEPSTFTIHYVVKSNHMHLQIPLNEVLCTCRISEPLRQYQMAIHVSPEVSHTSPILLSSINEADIDDWVSTLNISSVSKHRYLSLGVQPGAVWSTMVRGDIFVYDPTNSMSDSSSSGTLKNFSPKWIPVGGHLHLVETNPLNISWGIGYDSSAWVYTGGFGGDILKSVSDASWRVHPQVDVRSVYIYENQKWTPAYGYSNRGFMADGHDWSDRSGRYKRTKENTQLPSGQWIWMTDWIIDYSVPGGVDPEGWQYSTDFNRPFHRRKGWTDTVRRRRWYRKCKISTRGPWLEIGPTKLLDISIQVADLHLTDNQSLYSQPVAVWAVGWNGDVLCRRGVTPSTPQGAYWQHIPTATDQPFQAISVGGEFRVWAIAKDGSAWFRCGVSLNNPAGNCWFHVIPPPPCDHVLHQISVGVTSVWAVDIQSNLWFRNDITPIFPEGTCWTKIASQVRRVSVGPKDQLWVVVEAGFMKSVTEGGSVYQRLGITAECPTGTGWQKVIGGGWQHVSIRGCMEDMIVPAISI</sequence>
<dbReference type="InterPro" id="IPR051513">
    <property type="entry name" value="Tectonin_beta-prop"/>
</dbReference>
<evidence type="ECO:0000259" key="5">
    <source>
        <dbReference type="SMART" id="SM00694"/>
    </source>
</evidence>
<evidence type="ECO:0000259" key="4">
    <source>
        <dbReference type="SMART" id="SM00693"/>
    </source>
</evidence>
<dbReference type="Proteomes" id="UP000515154">
    <property type="component" value="Linkage group LG2"/>
</dbReference>
<feature type="compositionally biased region" description="Basic and acidic residues" evidence="3">
    <location>
        <begin position="687"/>
        <end position="701"/>
    </location>
</feature>
<dbReference type="Pfam" id="PF19193">
    <property type="entry name" value="Tectonin"/>
    <property type="match status" value="2"/>
</dbReference>
<evidence type="ECO:0000313" key="6">
    <source>
        <dbReference type="Proteomes" id="UP000515154"/>
    </source>
</evidence>
<dbReference type="SMART" id="SM00694">
    <property type="entry name" value="DysFC"/>
    <property type="match status" value="2"/>
</dbReference>
<dbReference type="RefSeq" id="XP_036355000.1">
    <property type="nucleotide sequence ID" value="XM_036499107.1"/>
</dbReference>
<dbReference type="GO" id="GO:0005737">
    <property type="term" value="C:cytoplasm"/>
    <property type="evidence" value="ECO:0007669"/>
    <property type="project" value="UniProtKB-ARBA"/>
</dbReference>
<dbReference type="Pfam" id="PF06398">
    <property type="entry name" value="Pex24p"/>
    <property type="match status" value="1"/>
</dbReference>
<proteinExistence type="inferred from homology"/>
<feature type="domain" description="Peroxin/Ferlin" evidence="5">
    <location>
        <begin position="1096"/>
        <end position="1129"/>
    </location>
</feature>
<accession>A0A6P7U150</accession>
<keyword evidence="2" id="KW-0677">Repeat</keyword>
<dbReference type="Pfam" id="PF06462">
    <property type="entry name" value="Hyd_WA"/>
    <property type="match status" value="3"/>
</dbReference>
<dbReference type="SMART" id="SM00693">
    <property type="entry name" value="DysFN"/>
    <property type="match status" value="2"/>
</dbReference>
<evidence type="ECO:0000256" key="3">
    <source>
        <dbReference type="SAM" id="MobiDB-lite"/>
    </source>
</evidence>
<feature type="domain" description="Peroxin/Ferlin" evidence="5">
    <location>
        <begin position="142"/>
        <end position="175"/>
    </location>
</feature>
<evidence type="ECO:0000313" key="9">
    <source>
        <dbReference type="RefSeq" id="XP_036355000.1"/>
    </source>
</evidence>
<organism evidence="6 7">
    <name type="scientific">Octopus sinensis</name>
    <name type="common">East Asian common octopus</name>
    <dbReference type="NCBI Taxonomy" id="2607531"/>
    <lineage>
        <taxon>Eukaryota</taxon>
        <taxon>Metazoa</taxon>
        <taxon>Spiralia</taxon>
        <taxon>Lophotrochozoa</taxon>
        <taxon>Mollusca</taxon>
        <taxon>Cephalopoda</taxon>
        <taxon>Coleoidea</taxon>
        <taxon>Octopodiformes</taxon>
        <taxon>Octopoda</taxon>
        <taxon>Incirrata</taxon>
        <taxon>Octopodidae</taxon>
        <taxon>Octopus</taxon>
    </lineage>
</organism>
<dbReference type="InterPro" id="IPR006614">
    <property type="entry name" value="Peroxin/Ferlin"/>
</dbReference>
<dbReference type="InterPro" id="IPR010482">
    <property type="entry name" value="TECPR1-like_DysF"/>
</dbReference>